<feature type="region of interest" description="Disordered" evidence="1">
    <location>
        <begin position="17"/>
        <end position="108"/>
    </location>
</feature>
<gene>
    <name evidence="2" type="ORF">CCACVL1_19797</name>
</gene>
<feature type="compositionally biased region" description="Polar residues" evidence="1">
    <location>
        <begin position="22"/>
        <end position="35"/>
    </location>
</feature>
<dbReference type="EMBL" id="AWWV01012142">
    <property type="protein sequence ID" value="OMO68864.1"/>
    <property type="molecule type" value="Genomic_DNA"/>
</dbReference>
<reference evidence="2 3" key="1">
    <citation type="submission" date="2013-09" db="EMBL/GenBank/DDBJ databases">
        <title>Corchorus capsularis genome sequencing.</title>
        <authorList>
            <person name="Alam M."/>
            <person name="Haque M.S."/>
            <person name="Islam M.S."/>
            <person name="Emdad E.M."/>
            <person name="Islam M.M."/>
            <person name="Ahmed B."/>
            <person name="Halim A."/>
            <person name="Hossen Q.M.M."/>
            <person name="Hossain M.Z."/>
            <person name="Ahmed R."/>
            <person name="Khan M.M."/>
            <person name="Islam R."/>
            <person name="Rashid M.M."/>
            <person name="Khan S.A."/>
            <person name="Rahman M.S."/>
            <person name="Alam M."/>
        </authorList>
    </citation>
    <scope>NUCLEOTIDE SEQUENCE [LARGE SCALE GENOMIC DNA]</scope>
    <source>
        <strain evidence="3">cv. CVL-1</strain>
        <tissue evidence="2">Whole seedling</tissue>
    </source>
</reference>
<dbReference type="Proteomes" id="UP000188268">
    <property type="component" value="Unassembled WGS sequence"/>
</dbReference>
<comment type="caution">
    <text evidence="2">The sequence shown here is derived from an EMBL/GenBank/DDBJ whole genome shotgun (WGS) entry which is preliminary data.</text>
</comment>
<evidence type="ECO:0000313" key="3">
    <source>
        <dbReference type="Proteomes" id="UP000188268"/>
    </source>
</evidence>
<keyword evidence="3" id="KW-1185">Reference proteome</keyword>
<sequence>MVVFVVPAKRRSFAKRMKWMNLSKSGENKNQTGKLTTKKSKKIRQQPDQTRAKKQERDKIERNDNAEFRSREKRNKNLSERRKLHRKNPRDDKRQGGKSRERNSEWCM</sequence>
<proteinExistence type="predicted"/>
<protein>
    <submittedName>
        <fullName evidence="2">Uncharacterized protein</fullName>
    </submittedName>
</protein>
<dbReference type="Gramene" id="OMO68864">
    <property type="protein sequence ID" value="OMO68864"/>
    <property type="gene ID" value="CCACVL1_19797"/>
</dbReference>
<name>A0A1R3HEX6_COCAP</name>
<accession>A0A1R3HEX6</accession>
<feature type="compositionally biased region" description="Basic and acidic residues" evidence="1">
    <location>
        <begin position="89"/>
        <end position="108"/>
    </location>
</feature>
<organism evidence="2 3">
    <name type="scientific">Corchorus capsularis</name>
    <name type="common">Jute</name>
    <dbReference type="NCBI Taxonomy" id="210143"/>
    <lineage>
        <taxon>Eukaryota</taxon>
        <taxon>Viridiplantae</taxon>
        <taxon>Streptophyta</taxon>
        <taxon>Embryophyta</taxon>
        <taxon>Tracheophyta</taxon>
        <taxon>Spermatophyta</taxon>
        <taxon>Magnoliopsida</taxon>
        <taxon>eudicotyledons</taxon>
        <taxon>Gunneridae</taxon>
        <taxon>Pentapetalae</taxon>
        <taxon>rosids</taxon>
        <taxon>malvids</taxon>
        <taxon>Malvales</taxon>
        <taxon>Malvaceae</taxon>
        <taxon>Grewioideae</taxon>
        <taxon>Apeibeae</taxon>
        <taxon>Corchorus</taxon>
    </lineage>
</organism>
<feature type="compositionally biased region" description="Basic and acidic residues" evidence="1">
    <location>
        <begin position="50"/>
        <end position="81"/>
    </location>
</feature>
<dbReference type="AlphaFoldDB" id="A0A1R3HEX6"/>
<evidence type="ECO:0000313" key="2">
    <source>
        <dbReference type="EMBL" id="OMO68864.1"/>
    </source>
</evidence>
<evidence type="ECO:0000256" key="1">
    <source>
        <dbReference type="SAM" id="MobiDB-lite"/>
    </source>
</evidence>